<dbReference type="RefSeq" id="WP_211544785.1">
    <property type="nucleotide sequence ID" value="NZ_JAGTUK010000003.1"/>
</dbReference>
<dbReference type="Proteomes" id="UP000678243">
    <property type="component" value="Unassembled WGS sequence"/>
</dbReference>
<reference evidence="1 2" key="1">
    <citation type="submission" date="2021-04" db="EMBL/GenBank/DDBJ databases">
        <title>Whole genome analysis of root endophytic bacterium Microbacterium paraoxydans ku-mp colonizing RP-bio226 rice variety.</title>
        <authorList>
            <person name="Ulaganathan K."/>
            <person name="Latha B."/>
        </authorList>
    </citation>
    <scope>NUCLEOTIDE SEQUENCE [LARGE SCALE GENOMIC DNA]</scope>
    <source>
        <strain evidence="2">ku-mp</strain>
    </source>
</reference>
<protein>
    <submittedName>
        <fullName evidence="1">Haloacid dehalogenase-like hydrolase</fullName>
    </submittedName>
</protein>
<comment type="caution">
    <text evidence="1">The sequence shown here is derived from an EMBL/GenBank/DDBJ whole genome shotgun (WGS) entry which is preliminary data.</text>
</comment>
<dbReference type="InterPro" id="IPR023214">
    <property type="entry name" value="HAD_sf"/>
</dbReference>
<gene>
    <name evidence="1" type="ORF">KE274_14175</name>
</gene>
<proteinExistence type="predicted"/>
<dbReference type="EMBL" id="JAGTUK010000003">
    <property type="protein sequence ID" value="MBS0025249.1"/>
    <property type="molecule type" value="Genomic_DNA"/>
</dbReference>
<dbReference type="InterPro" id="IPR036412">
    <property type="entry name" value="HAD-like_sf"/>
</dbReference>
<keyword evidence="2" id="KW-1185">Reference proteome</keyword>
<dbReference type="SUPFAM" id="SSF56784">
    <property type="entry name" value="HAD-like"/>
    <property type="match status" value="1"/>
</dbReference>
<name>A0ABS5IQN2_9MICO</name>
<organism evidence="1 2">
    <name type="scientific">Microbacterium paraoxydans</name>
    <dbReference type="NCBI Taxonomy" id="199592"/>
    <lineage>
        <taxon>Bacteria</taxon>
        <taxon>Bacillati</taxon>
        <taxon>Actinomycetota</taxon>
        <taxon>Actinomycetes</taxon>
        <taxon>Micrococcales</taxon>
        <taxon>Microbacteriaceae</taxon>
        <taxon>Microbacterium</taxon>
    </lineage>
</organism>
<dbReference type="Gene3D" id="3.40.50.1000">
    <property type="entry name" value="HAD superfamily/HAD-like"/>
    <property type="match status" value="1"/>
</dbReference>
<evidence type="ECO:0000313" key="2">
    <source>
        <dbReference type="Proteomes" id="UP000678243"/>
    </source>
</evidence>
<sequence length="310" mass="34093">MDDATLPSWRDTPTRRAIEAFVTAVTNGPDAVPEAERIAVFDNDGTLWTEKPMPTQLHYVVDRWRDAALANPSLAETQPYRAAVTGDLAWLGTAIDKHYAGDDSDLGTIITALVGLTDGVDVEEYAAAVSDFFRTARHPVLHRPYLELVYQPMVELLRYLERHGFTCYIVSGGERDFLRPMTQDAYGIPPERVVGSAFGLTYDESGARVRYSPALAFFDDGPEKPVRIWSRVGRRPLLAAGNSNGDGPMLDYARGGPREGLALLIHHDDHDRDDAPYDSGAERVLAAADAQGYTVVSVRDDWSAVFPAPS</sequence>
<evidence type="ECO:0000313" key="1">
    <source>
        <dbReference type="EMBL" id="MBS0025249.1"/>
    </source>
</evidence>
<dbReference type="Pfam" id="PF12710">
    <property type="entry name" value="HAD"/>
    <property type="match status" value="1"/>
</dbReference>
<accession>A0ABS5IQN2</accession>